<dbReference type="AlphaFoldDB" id="A0A1S3HUP7"/>
<dbReference type="InterPro" id="IPR001202">
    <property type="entry name" value="WW_dom"/>
</dbReference>
<gene>
    <name evidence="4" type="primary">LOC106158373</name>
</gene>
<dbReference type="GeneID" id="106158373"/>
<dbReference type="KEGG" id="lak:106158373"/>
<dbReference type="InParanoid" id="A0A1S3HUP7"/>
<dbReference type="Gene3D" id="1.20.1270.10">
    <property type="match status" value="1"/>
</dbReference>
<sequence length="701" mass="80562">MNRANSNTQNNRIPQMSTNNQFSKPVISAPNAAPVQRQSSRDQSALLQNQSLKIGQGQGHLHNEGQGEGQSKNSHQNQAQSQMSPPQSTNESEAELPMELLQAGWRRFWSKREGRPYYFNKLTNQSLWDLQQLLDTQLDPLSDPLGIATPSPPPMSPSDIRMTRLSVDIPSPQVGNKRRSSGEALASPVKRPMQQPVPIISPTWNFEIPTNVVIYERAMSHILPPHPEVEVLRAQLILKLRQQYQEMCHSREGIDSPLESFNRWLLERKVIDKGNDCMFPSNCSPEISQSMYREIVNDIPIKLVKPKYSADARRQLSKYAEAAKKMVETRNASPESRKLVKWHAEDTFQWLRKQPNATYDDYLERLAHLKRQCQPYLIEAAKGSVEGICSKIYALSCEYAKKVNEKSWQILQEHGVKDPDLPEPPRRKVMCYPVLLGVPCPRMPTVEHHIEGETTYVRFKGETMKINTSHFQKLEQLYRWNCKDDPRFDKFLARVWCLLRRYQTYFGPQQNEGFLLQGALPVPVFECLHRLFGVTFECFASPLNCFYKQYCSAFADIDSYFGSRGPILDFHPVSGSFEANPPFCEELMEAMVDHFESLLAESSEPLSFIVFIPEWRDPPTEALVRLENSVFKRGQVTIPPFEHEYRHGFQHICPKTELNVKSSHGTLVIFLQNEAGFVKWAPTTERVNELLLAYRPKDKLN</sequence>
<organism evidence="3 4">
    <name type="scientific">Lingula anatina</name>
    <name type="common">Brachiopod</name>
    <name type="synonym">Lingula unguis</name>
    <dbReference type="NCBI Taxonomy" id="7574"/>
    <lineage>
        <taxon>Eukaryota</taxon>
        <taxon>Metazoa</taxon>
        <taxon>Spiralia</taxon>
        <taxon>Lophotrochozoa</taxon>
        <taxon>Brachiopoda</taxon>
        <taxon>Linguliformea</taxon>
        <taxon>Lingulata</taxon>
        <taxon>Lingulida</taxon>
        <taxon>Linguloidea</taxon>
        <taxon>Lingulidae</taxon>
        <taxon>Lingula</taxon>
    </lineage>
</organism>
<dbReference type="InterPro" id="IPR039881">
    <property type="entry name" value="PCIF1-like"/>
</dbReference>
<feature type="compositionally biased region" description="Polar residues" evidence="1">
    <location>
        <begin position="36"/>
        <end position="53"/>
    </location>
</feature>
<evidence type="ECO:0000313" key="3">
    <source>
        <dbReference type="Proteomes" id="UP000085678"/>
    </source>
</evidence>
<dbReference type="FunFam" id="2.20.70.10:FF:000036">
    <property type="entry name" value="Phosphorylated CTD-interacting factor 1"/>
    <property type="match status" value="1"/>
</dbReference>
<feature type="region of interest" description="Disordered" evidence="1">
    <location>
        <begin position="170"/>
        <end position="190"/>
    </location>
</feature>
<dbReference type="GO" id="GO:0005634">
    <property type="term" value="C:nucleus"/>
    <property type="evidence" value="ECO:0007669"/>
    <property type="project" value="TreeGrafter"/>
</dbReference>
<dbReference type="InterPro" id="IPR036020">
    <property type="entry name" value="WW_dom_sf"/>
</dbReference>
<dbReference type="SMART" id="SM00456">
    <property type="entry name" value="WW"/>
    <property type="match status" value="1"/>
</dbReference>
<feature type="compositionally biased region" description="Polar residues" evidence="1">
    <location>
        <begin position="1"/>
        <end position="23"/>
    </location>
</feature>
<reference evidence="4" key="1">
    <citation type="submission" date="2025-08" db="UniProtKB">
        <authorList>
            <consortium name="RefSeq"/>
        </authorList>
    </citation>
    <scope>IDENTIFICATION</scope>
    <source>
        <tissue evidence="4">Gonads</tissue>
    </source>
</reference>
<dbReference type="Pfam" id="PF00397">
    <property type="entry name" value="WW"/>
    <property type="match status" value="1"/>
</dbReference>
<keyword evidence="3" id="KW-1185">Reference proteome</keyword>
<dbReference type="CDD" id="cd00201">
    <property type="entry name" value="WW"/>
    <property type="match status" value="1"/>
</dbReference>
<accession>A0A1S3HUP7</accession>
<dbReference type="GO" id="GO:0016422">
    <property type="term" value="F:mRNA (2'-O-methyladenosine-N6-)-methyltransferase activity"/>
    <property type="evidence" value="ECO:0007669"/>
    <property type="project" value="InterPro"/>
</dbReference>
<proteinExistence type="predicted"/>
<feature type="region of interest" description="Disordered" evidence="1">
    <location>
        <begin position="1"/>
        <end position="95"/>
    </location>
</feature>
<name>A0A1S3HUP7_LINAN</name>
<dbReference type="Pfam" id="PF12237">
    <property type="entry name" value="PCIF1_WW"/>
    <property type="match status" value="1"/>
</dbReference>
<dbReference type="InterPro" id="IPR029048">
    <property type="entry name" value="HSP70_C_sf"/>
</dbReference>
<dbReference type="OrthoDB" id="193787at2759"/>
<evidence type="ECO:0000256" key="1">
    <source>
        <dbReference type="SAM" id="MobiDB-lite"/>
    </source>
</evidence>
<dbReference type="SUPFAM" id="SSF51045">
    <property type="entry name" value="WW domain"/>
    <property type="match status" value="1"/>
</dbReference>
<dbReference type="FunCoup" id="A0A1S3HUP7">
    <property type="interactions" value="2343"/>
</dbReference>
<dbReference type="PROSITE" id="PS50020">
    <property type="entry name" value="WW_DOMAIN_2"/>
    <property type="match status" value="1"/>
</dbReference>
<dbReference type="RefSeq" id="XP_013389767.1">
    <property type="nucleotide sequence ID" value="XM_013534313.1"/>
</dbReference>
<dbReference type="PANTHER" id="PTHR21727:SF0">
    <property type="entry name" value="MRNA (2'-O-METHYLADENOSINE-N(6)-)-METHYLTRANSFERASE"/>
    <property type="match status" value="1"/>
</dbReference>
<dbReference type="GO" id="GO:0099122">
    <property type="term" value="F:RNA polymerase II C-terminal domain binding"/>
    <property type="evidence" value="ECO:0007669"/>
    <property type="project" value="InterPro"/>
</dbReference>
<feature type="domain" description="WW" evidence="2">
    <location>
        <begin position="99"/>
        <end position="133"/>
    </location>
</feature>
<protein>
    <submittedName>
        <fullName evidence="4">Phosphorylated CTD-interacting factor 1</fullName>
    </submittedName>
</protein>
<evidence type="ECO:0000313" key="4">
    <source>
        <dbReference type="RefSeq" id="XP_013389767.1"/>
    </source>
</evidence>
<dbReference type="PANTHER" id="PTHR21727">
    <property type="entry name" value="PHOSPHORYLATED CTD INTERACTING FACTOR 1"/>
    <property type="match status" value="1"/>
</dbReference>
<dbReference type="InterPro" id="IPR022035">
    <property type="entry name" value="PCIF1_WW"/>
</dbReference>
<evidence type="ECO:0000259" key="2">
    <source>
        <dbReference type="PROSITE" id="PS50020"/>
    </source>
</evidence>
<feature type="compositionally biased region" description="Polar residues" evidence="1">
    <location>
        <begin position="69"/>
        <end position="91"/>
    </location>
</feature>
<dbReference type="Proteomes" id="UP000085678">
    <property type="component" value="Unplaced"/>
</dbReference>
<dbReference type="Gene3D" id="2.20.70.10">
    <property type="match status" value="1"/>
</dbReference>